<reference evidence="1 2" key="1">
    <citation type="journal article" date="2019" name="Nat. Ecol. Evol.">
        <title>Megaphylogeny resolves global patterns of mushroom evolution.</title>
        <authorList>
            <person name="Varga T."/>
            <person name="Krizsan K."/>
            <person name="Foldi C."/>
            <person name="Dima B."/>
            <person name="Sanchez-Garcia M."/>
            <person name="Sanchez-Ramirez S."/>
            <person name="Szollosi G.J."/>
            <person name="Szarkandi J.G."/>
            <person name="Papp V."/>
            <person name="Albert L."/>
            <person name="Andreopoulos W."/>
            <person name="Angelini C."/>
            <person name="Antonin V."/>
            <person name="Barry K.W."/>
            <person name="Bougher N.L."/>
            <person name="Buchanan P."/>
            <person name="Buyck B."/>
            <person name="Bense V."/>
            <person name="Catcheside P."/>
            <person name="Chovatia M."/>
            <person name="Cooper J."/>
            <person name="Damon W."/>
            <person name="Desjardin D."/>
            <person name="Finy P."/>
            <person name="Geml J."/>
            <person name="Haridas S."/>
            <person name="Hughes K."/>
            <person name="Justo A."/>
            <person name="Karasinski D."/>
            <person name="Kautmanova I."/>
            <person name="Kiss B."/>
            <person name="Kocsube S."/>
            <person name="Kotiranta H."/>
            <person name="LaButti K.M."/>
            <person name="Lechner B.E."/>
            <person name="Liimatainen K."/>
            <person name="Lipzen A."/>
            <person name="Lukacs Z."/>
            <person name="Mihaltcheva S."/>
            <person name="Morgado L.N."/>
            <person name="Niskanen T."/>
            <person name="Noordeloos M.E."/>
            <person name="Ohm R.A."/>
            <person name="Ortiz-Santana B."/>
            <person name="Ovrebo C."/>
            <person name="Racz N."/>
            <person name="Riley R."/>
            <person name="Savchenko A."/>
            <person name="Shiryaev A."/>
            <person name="Soop K."/>
            <person name="Spirin V."/>
            <person name="Szebenyi C."/>
            <person name="Tomsovsky M."/>
            <person name="Tulloss R.E."/>
            <person name="Uehling J."/>
            <person name="Grigoriev I.V."/>
            <person name="Vagvolgyi C."/>
            <person name="Papp T."/>
            <person name="Martin F.M."/>
            <person name="Miettinen O."/>
            <person name="Hibbett D.S."/>
            <person name="Nagy L.G."/>
        </authorList>
    </citation>
    <scope>NUCLEOTIDE SEQUENCE [LARGE SCALE GENOMIC DNA]</scope>
    <source>
        <strain evidence="1 2">NL-1719</strain>
    </source>
</reference>
<evidence type="ECO:0000313" key="1">
    <source>
        <dbReference type="EMBL" id="TFK58766.1"/>
    </source>
</evidence>
<name>A0ACD2ZZP3_9AGAR</name>
<dbReference type="Proteomes" id="UP000308600">
    <property type="component" value="Unassembled WGS sequence"/>
</dbReference>
<keyword evidence="2" id="KW-1185">Reference proteome</keyword>
<protein>
    <submittedName>
        <fullName evidence="1">Uncharacterized protein</fullName>
    </submittedName>
</protein>
<evidence type="ECO:0000313" key="2">
    <source>
        <dbReference type="Proteomes" id="UP000308600"/>
    </source>
</evidence>
<organism evidence="1 2">
    <name type="scientific">Pluteus cervinus</name>
    <dbReference type="NCBI Taxonomy" id="181527"/>
    <lineage>
        <taxon>Eukaryota</taxon>
        <taxon>Fungi</taxon>
        <taxon>Dikarya</taxon>
        <taxon>Basidiomycota</taxon>
        <taxon>Agaricomycotina</taxon>
        <taxon>Agaricomycetes</taxon>
        <taxon>Agaricomycetidae</taxon>
        <taxon>Agaricales</taxon>
        <taxon>Pluteineae</taxon>
        <taxon>Pluteaceae</taxon>
        <taxon>Pluteus</taxon>
    </lineage>
</organism>
<proteinExistence type="predicted"/>
<sequence length="668" mass="73722">MCYVYLLIQHLICGCTLQPCVEPRQTKFIKFENFSLPFRVELIDLCLAPQKLPALFILTSLQLWVFAKAVGLIFLPYRRTFVQSVSSAVKHIHQLSGIVLSPTQRPYLSAKDVPSSFAFYKPKFVPVIASKIFERSVAHADKASEHRLNQPAVQSPAVAAAAVVKERIHLMKKQAKSDGYVVETTLYYYPITSQNAKKAQILAFSNKYSSSESTNTVFSEAKTALQGSYADRSARVNTADVLDFEGRTWGICAGTKCSALDPDSHRPGTVEAMFNTLRSGGKINDADAKKKTIVLRMYVDQLVVEVDESSDDLGVTSGPVANSSARKSIQSRKRYHNPSLKRKASSALLSSINRAPLYSSAFRPKVAIPRPLSSLREISYVEYSFTKTTFCADANGTIQENIVLDESIMISENWLDHQGVGPADGYVAKGFTKYVFLGRYEKQSCAIMQCIPARIGQTVDARSNSQNQVDLVAEARLVAYGHYFAESFQRRATAYNVKIPAISWNLPFIGKVESPGKGLVFDTFLAAPLLLTMDPYKEVKFSGSDQAGKNDDYAGSVIDAYAHHVVVDSKGFLVLTDLQGIVAPFEASITLFDPQAHSSSGDNGFWDCGPTGIAKWLKDHECQSLCRQLRLHKETVTVHAKTMSKQDDAISKGPLRIGFPSTKHDKDA</sequence>
<accession>A0ACD2ZZP3</accession>
<gene>
    <name evidence="1" type="ORF">BDN72DRAFT_884148</name>
</gene>
<dbReference type="EMBL" id="ML209204">
    <property type="protein sequence ID" value="TFK58766.1"/>
    <property type="molecule type" value="Genomic_DNA"/>
</dbReference>